<dbReference type="NCBIfam" id="TIGR03519">
    <property type="entry name" value="T9SS_PorP_fam"/>
    <property type="match status" value="1"/>
</dbReference>
<evidence type="ECO:0000256" key="6">
    <source>
        <dbReference type="SAM" id="Coils"/>
    </source>
</evidence>
<dbReference type="InterPro" id="IPR028974">
    <property type="entry name" value="TSP_type-3_rpt"/>
</dbReference>
<dbReference type="EMBL" id="QQWG01000001">
    <property type="protein sequence ID" value="RRG24622.1"/>
    <property type="molecule type" value="Genomic_DNA"/>
</dbReference>
<keyword evidence="2" id="KW-0732">Signal</keyword>
<dbReference type="GO" id="GO:0009279">
    <property type="term" value="C:cell outer membrane"/>
    <property type="evidence" value="ECO:0007669"/>
    <property type="project" value="UniProtKB-SubCell"/>
</dbReference>
<dbReference type="GO" id="GO:0005509">
    <property type="term" value="F:calcium ion binding"/>
    <property type="evidence" value="ECO:0007669"/>
    <property type="project" value="InterPro"/>
</dbReference>
<evidence type="ECO:0000256" key="3">
    <source>
        <dbReference type="ARBA" id="ARBA00023136"/>
    </source>
</evidence>
<keyword evidence="4" id="KW-0998">Cell outer membrane</keyword>
<dbReference type="Proteomes" id="UP000285794">
    <property type="component" value="Unassembled WGS sequence"/>
</dbReference>
<gene>
    <name evidence="8" type="ORF">DWB61_00980</name>
</gene>
<dbReference type="PANTHER" id="PTHR30329:SF21">
    <property type="entry name" value="LIPOPROTEIN YIAD-RELATED"/>
    <property type="match status" value="1"/>
</dbReference>
<organism evidence="8 9">
    <name type="scientific">Ancylomarina euxinus</name>
    <dbReference type="NCBI Taxonomy" id="2283627"/>
    <lineage>
        <taxon>Bacteria</taxon>
        <taxon>Pseudomonadati</taxon>
        <taxon>Bacteroidota</taxon>
        <taxon>Bacteroidia</taxon>
        <taxon>Marinilabiliales</taxon>
        <taxon>Marinifilaceae</taxon>
        <taxon>Ancylomarina</taxon>
    </lineage>
</organism>
<feature type="domain" description="OmpA-like" evidence="7">
    <location>
        <begin position="412"/>
        <end position="529"/>
    </location>
</feature>
<dbReference type="SUPFAM" id="SSF103647">
    <property type="entry name" value="TSP type-3 repeat"/>
    <property type="match status" value="1"/>
</dbReference>
<protein>
    <submittedName>
        <fullName evidence="8">Type IX secretion system membrane protein PorP/SprF</fullName>
    </submittedName>
</protein>
<comment type="subcellular location">
    <subcellularLocation>
        <location evidence="1">Cell outer membrane</location>
    </subcellularLocation>
</comment>
<dbReference type="InterPro" id="IPR003367">
    <property type="entry name" value="Thrombospondin_3-like_rpt"/>
</dbReference>
<proteinExistence type="predicted"/>
<sequence>MRKRYTTLTLFRFLSISIVLLSCFLFKVQAQQVSLVDQYYINPSVYNPAAVGYNNLFQAYLIRNEKFRDFDGGQIFHAFTLDAGLKEGKYGVGINLSNNNVGIFNNTQADFAYSYRIKIDDKQFLRLGLSAGISDFRLNLNKTNADMNDDLLQGNHYNNTEFVANIGAYYTNEKLTIGLAIPQLINQSNLTKYDGEDLYRQSRHFLLSGSYEIPITHIKDLSFIPNFMMRFVRNTPLQYDVNALLKLKDKGWFAVNYKNKYAIGLNIGVNALKNFKVGYSYNVNTQNTAHIAASNHEFLIGYSFRKSTPKVKNNQLDELNYLKDILEDKYNKINQLEKELEKYAEDSRMNDQDRDGIVDSEDMCPNTPPFYRVDERGCSLDTDGDGIVDSEDMCPEKPGSFTNNGCPELNEKRIALDKKLENLFFEFGKASLTDLSKEKADAIIVIMKEHQDYVLKLHGHTDDIGSAKLNRELAYKRLNTIHDYLIQNIIPESRIIILPHGENSPLVENTNEKSRAFNRRVYLEIYSYE</sequence>
<dbReference type="AlphaFoldDB" id="A0A425Y8F9"/>
<evidence type="ECO:0000313" key="8">
    <source>
        <dbReference type="EMBL" id="RRG24622.1"/>
    </source>
</evidence>
<dbReference type="Pfam" id="PF00691">
    <property type="entry name" value="OmpA"/>
    <property type="match status" value="1"/>
</dbReference>
<dbReference type="PROSITE" id="PS51123">
    <property type="entry name" value="OMPA_2"/>
    <property type="match status" value="1"/>
</dbReference>
<evidence type="ECO:0000256" key="1">
    <source>
        <dbReference type="ARBA" id="ARBA00004442"/>
    </source>
</evidence>
<dbReference type="Pfam" id="PF02412">
    <property type="entry name" value="TSP_3"/>
    <property type="match status" value="2"/>
</dbReference>
<feature type="coiled-coil region" evidence="6">
    <location>
        <begin position="316"/>
        <end position="353"/>
    </location>
</feature>
<dbReference type="Pfam" id="PF11751">
    <property type="entry name" value="PorP_SprF"/>
    <property type="match status" value="1"/>
</dbReference>
<dbReference type="PROSITE" id="PS51257">
    <property type="entry name" value="PROKAR_LIPOPROTEIN"/>
    <property type="match status" value="1"/>
</dbReference>
<dbReference type="PANTHER" id="PTHR30329">
    <property type="entry name" value="STATOR ELEMENT OF FLAGELLAR MOTOR COMPLEX"/>
    <property type="match status" value="1"/>
</dbReference>
<dbReference type="InterPro" id="IPR036737">
    <property type="entry name" value="OmpA-like_sf"/>
</dbReference>
<dbReference type="Gene3D" id="3.30.1330.60">
    <property type="entry name" value="OmpA-like domain"/>
    <property type="match status" value="1"/>
</dbReference>
<dbReference type="GO" id="GO:0007155">
    <property type="term" value="P:cell adhesion"/>
    <property type="evidence" value="ECO:0007669"/>
    <property type="project" value="InterPro"/>
</dbReference>
<comment type="caution">
    <text evidence="8">The sequence shown here is derived from an EMBL/GenBank/DDBJ whole genome shotgun (WGS) entry which is preliminary data.</text>
</comment>
<evidence type="ECO:0000313" key="9">
    <source>
        <dbReference type="Proteomes" id="UP000285794"/>
    </source>
</evidence>
<accession>A0A425Y8F9</accession>
<evidence type="ECO:0000259" key="7">
    <source>
        <dbReference type="PROSITE" id="PS51123"/>
    </source>
</evidence>
<dbReference type="InterPro" id="IPR006664">
    <property type="entry name" value="OMP_bac"/>
</dbReference>
<dbReference type="Gene3D" id="4.10.1080.10">
    <property type="entry name" value="TSP type-3 repeat"/>
    <property type="match status" value="1"/>
</dbReference>
<dbReference type="RefSeq" id="WP_125029007.1">
    <property type="nucleotide sequence ID" value="NZ_JAPXVP010000001.1"/>
</dbReference>
<evidence type="ECO:0000256" key="2">
    <source>
        <dbReference type="ARBA" id="ARBA00022729"/>
    </source>
</evidence>
<dbReference type="InterPro" id="IPR019861">
    <property type="entry name" value="PorP/SprF_Bacteroidetes"/>
</dbReference>
<reference evidence="8 9" key="1">
    <citation type="submission" date="2018-07" db="EMBL/GenBank/DDBJ databases">
        <title>Draft genome sequence of Ancylomarina sp. M1P.</title>
        <authorList>
            <person name="Yadav S."/>
            <person name="Villanueva L."/>
            <person name="Damste J.S.S."/>
        </authorList>
    </citation>
    <scope>NUCLEOTIDE SEQUENCE [LARGE SCALE GENOMIC DNA]</scope>
    <source>
        <strain evidence="8 9">M1P</strain>
    </source>
</reference>
<dbReference type="CDD" id="cd07185">
    <property type="entry name" value="OmpA_C-like"/>
    <property type="match status" value="1"/>
</dbReference>
<keyword evidence="3 5" id="KW-0472">Membrane</keyword>
<dbReference type="InterPro" id="IPR050330">
    <property type="entry name" value="Bact_OuterMem_StrucFunc"/>
</dbReference>
<name>A0A425Y8F9_9BACT</name>
<dbReference type="InterPro" id="IPR006665">
    <property type="entry name" value="OmpA-like"/>
</dbReference>
<evidence type="ECO:0000256" key="4">
    <source>
        <dbReference type="ARBA" id="ARBA00023237"/>
    </source>
</evidence>
<keyword evidence="9" id="KW-1185">Reference proteome</keyword>
<evidence type="ECO:0000256" key="5">
    <source>
        <dbReference type="PROSITE-ProRule" id="PRU00473"/>
    </source>
</evidence>
<dbReference type="SUPFAM" id="SSF103088">
    <property type="entry name" value="OmpA-like"/>
    <property type="match status" value="1"/>
</dbReference>
<dbReference type="PRINTS" id="PR01021">
    <property type="entry name" value="OMPADOMAIN"/>
</dbReference>
<dbReference type="OrthoDB" id="1108826at2"/>
<keyword evidence="6" id="KW-0175">Coiled coil</keyword>